<keyword evidence="6 7" id="KW-0472">Membrane</keyword>
<feature type="transmembrane region" description="Helical" evidence="7">
    <location>
        <begin position="221"/>
        <end position="238"/>
    </location>
</feature>
<evidence type="ECO:0000256" key="7">
    <source>
        <dbReference type="SAM" id="Phobius"/>
    </source>
</evidence>
<dbReference type="GO" id="GO:0009246">
    <property type="term" value="P:enterobacterial common antigen biosynthetic process"/>
    <property type="evidence" value="ECO:0007669"/>
    <property type="project" value="TreeGrafter"/>
</dbReference>
<sequence length="389" mass="44925">MISDEWLKLKLRLLSLIAMIMVVFVHAYTFDLNGYAGAMAMHKNYNSFFQDFISQGVARVASPLFFIISGFLLFARFKLTTAVITYKYRKRIQTMLIPFLLWSVYGIVLYFVLQLIPFLKPHFTHHIISDMSFRQWVITLFIEPIPYQLWFMRDLMMLVLLCPVVWLLVRYLKLLFLVPLLICWVLDLDFIIFTSGSLFFFAVGCYLAKLPESLNVKLTKIPFQIPLVNWLGMVLFRTQLNFINYPNTMLLMLLHKLAILVGIFAIWLTVSSYIDATGFDSRKWLTTSVSPFFIYTFHEPLLSFIKKGLLLFIPVQQQATVLLVYLLAPILTILLAILVSRVVRQYAPALFHSLTGYRDLAKPLSVSVPVTGSKTHPQPQVNALLNENV</sequence>
<dbReference type="Proteomes" id="UP000478546">
    <property type="component" value="Unassembled WGS sequence"/>
</dbReference>
<feature type="transmembrane region" description="Helical" evidence="7">
    <location>
        <begin position="96"/>
        <end position="116"/>
    </location>
</feature>
<feature type="transmembrane region" description="Helical" evidence="7">
    <location>
        <begin position="319"/>
        <end position="339"/>
    </location>
</feature>
<feature type="transmembrane region" description="Helical" evidence="7">
    <location>
        <begin position="52"/>
        <end position="75"/>
    </location>
</feature>
<evidence type="ECO:0000256" key="2">
    <source>
        <dbReference type="ARBA" id="ARBA00007400"/>
    </source>
</evidence>
<feature type="transmembrane region" description="Helical" evidence="7">
    <location>
        <begin position="176"/>
        <end position="201"/>
    </location>
</feature>
<dbReference type="RefSeq" id="WP_162346423.1">
    <property type="nucleotide sequence ID" value="NZ_JAAEAA010000012.1"/>
</dbReference>
<keyword evidence="5 7" id="KW-1133">Transmembrane helix</keyword>
<evidence type="ECO:0000256" key="5">
    <source>
        <dbReference type="ARBA" id="ARBA00022989"/>
    </source>
</evidence>
<organism evidence="9 10">
    <name type="scientific">Pontibacter fetidus</name>
    <dbReference type="NCBI Taxonomy" id="2700082"/>
    <lineage>
        <taxon>Bacteria</taxon>
        <taxon>Pseudomonadati</taxon>
        <taxon>Bacteroidota</taxon>
        <taxon>Cytophagia</taxon>
        <taxon>Cytophagales</taxon>
        <taxon>Hymenobacteraceae</taxon>
        <taxon>Pontibacter</taxon>
    </lineage>
</organism>
<dbReference type="PANTHER" id="PTHR40074">
    <property type="entry name" value="O-ACETYLTRANSFERASE WECH"/>
    <property type="match status" value="1"/>
</dbReference>
<name>A0A6B2H9X0_9BACT</name>
<keyword evidence="10" id="KW-1185">Reference proteome</keyword>
<dbReference type="PANTHER" id="PTHR40074:SF2">
    <property type="entry name" value="O-ACETYLTRANSFERASE WECH"/>
    <property type="match status" value="1"/>
</dbReference>
<feature type="transmembrane region" description="Helical" evidence="7">
    <location>
        <begin position="150"/>
        <end position="169"/>
    </location>
</feature>
<evidence type="ECO:0000256" key="1">
    <source>
        <dbReference type="ARBA" id="ARBA00004651"/>
    </source>
</evidence>
<dbReference type="Pfam" id="PF01757">
    <property type="entry name" value="Acyl_transf_3"/>
    <property type="match status" value="1"/>
</dbReference>
<feature type="transmembrane region" description="Helical" evidence="7">
    <location>
        <begin position="12"/>
        <end position="32"/>
    </location>
</feature>
<evidence type="ECO:0000256" key="3">
    <source>
        <dbReference type="ARBA" id="ARBA00022475"/>
    </source>
</evidence>
<keyword evidence="3" id="KW-1003">Cell membrane</keyword>
<dbReference type="InterPro" id="IPR002656">
    <property type="entry name" value="Acyl_transf_3_dom"/>
</dbReference>
<protein>
    <submittedName>
        <fullName evidence="9">Acyltransferase</fullName>
    </submittedName>
</protein>
<evidence type="ECO:0000313" key="9">
    <source>
        <dbReference type="EMBL" id="NDK56362.1"/>
    </source>
</evidence>
<evidence type="ECO:0000256" key="6">
    <source>
        <dbReference type="ARBA" id="ARBA00023136"/>
    </source>
</evidence>
<keyword evidence="9" id="KW-0012">Acyltransferase</keyword>
<comment type="caution">
    <text evidence="9">The sequence shown here is derived from an EMBL/GenBank/DDBJ whole genome shotgun (WGS) entry which is preliminary data.</text>
</comment>
<gene>
    <name evidence="9" type="ORF">GWO68_10565</name>
</gene>
<evidence type="ECO:0000313" key="10">
    <source>
        <dbReference type="Proteomes" id="UP000478546"/>
    </source>
</evidence>
<dbReference type="GO" id="GO:0005886">
    <property type="term" value="C:plasma membrane"/>
    <property type="evidence" value="ECO:0007669"/>
    <property type="project" value="UniProtKB-SubCell"/>
</dbReference>
<dbReference type="EMBL" id="JAAEAA010000012">
    <property type="protein sequence ID" value="NDK56362.1"/>
    <property type="molecule type" value="Genomic_DNA"/>
</dbReference>
<keyword evidence="9" id="KW-0808">Transferase</keyword>
<evidence type="ECO:0000256" key="4">
    <source>
        <dbReference type="ARBA" id="ARBA00022692"/>
    </source>
</evidence>
<dbReference type="GO" id="GO:0016413">
    <property type="term" value="F:O-acetyltransferase activity"/>
    <property type="evidence" value="ECO:0007669"/>
    <property type="project" value="TreeGrafter"/>
</dbReference>
<feature type="transmembrane region" description="Helical" evidence="7">
    <location>
        <begin position="250"/>
        <end position="274"/>
    </location>
</feature>
<keyword evidence="4 7" id="KW-0812">Transmembrane</keyword>
<comment type="similarity">
    <text evidence="2">Belongs to the acyltransferase 3 family.</text>
</comment>
<proteinExistence type="inferred from homology"/>
<evidence type="ECO:0000259" key="8">
    <source>
        <dbReference type="Pfam" id="PF01757"/>
    </source>
</evidence>
<reference evidence="9 10" key="1">
    <citation type="submission" date="2020-01" db="EMBL/GenBank/DDBJ databases">
        <authorList>
            <person name="Kim M.K."/>
        </authorList>
    </citation>
    <scope>NUCLEOTIDE SEQUENCE [LARGE SCALE GENOMIC DNA]</scope>
    <source>
        <strain evidence="9 10">BT213</strain>
    </source>
</reference>
<comment type="subcellular location">
    <subcellularLocation>
        <location evidence="1">Cell membrane</location>
        <topology evidence="1">Multi-pass membrane protein</topology>
    </subcellularLocation>
</comment>
<accession>A0A6B2H9X0</accession>
<dbReference type="AlphaFoldDB" id="A0A6B2H9X0"/>
<feature type="domain" description="Acyltransferase 3" evidence="8">
    <location>
        <begin position="16"/>
        <end position="340"/>
    </location>
</feature>